<dbReference type="Gene3D" id="3.10.100.10">
    <property type="entry name" value="Mannose-Binding Protein A, subunit A"/>
    <property type="match status" value="1"/>
</dbReference>
<keyword evidence="1 4" id="KW-0430">Lectin</keyword>
<dbReference type="PROSITE" id="PS50041">
    <property type="entry name" value="C_TYPE_LECTIN_2"/>
    <property type="match status" value="1"/>
</dbReference>
<evidence type="ECO:0000256" key="1">
    <source>
        <dbReference type="ARBA" id="ARBA00022734"/>
    </source>
</evidence>
<sequence>LDGWTCCPESWRRFQRSCYFLSLDTMNWAESEQNCTGMGSHLVVINSKAEQEFLFNLTKEKVTNMYETKYYIGLAAYKSGQWQWVDQTPYGNTPTFWKPGEPNLLFAEKCAAIHVKGNTDPNTYSGHLGHIPAASQNKTWMLTTPWHINFCFGKELGCASSQWACLAATGICLTLVTITGPNTDLRADFHASPQTFLILEDLPSNLDPGCCARVAVSHNSAGSVQFDRERERGERRREEKRREEKRREEKRREEKRREEKTRQDKTRQDKTRQDKTRQDKTRQDKTRQDKTRLLETWEIQQRITGTSVNSPQAKNTKVNKPTKFEERSSDCPFHCDGHVPQDTLCWYYDVNEATPEAGDGLFLTGNITGAYYHWCPFQLLGFREVIRVTPNLHLASRNRTRSQVTVPISSGYIYVSRSDSTVKGIYERSGEKESSLVHRRAQRSPDKYTDVNQRQAERVYLQTSTDHQARARYYCCVPFG</sequence>
<comment type="caution">
    <text evidence="4">The sequence shown here is derived from an EMBL/GenBank/DDBJ whole genome shotgun (WGS) entry which is preliminary data.</text>
</comment>
<proteinExistence type="predicted"/>
<dbReference type="InterPro" id="IPR016187">
    <property type="entry name" value="CTDL_fold"/>
</dbReference>
<dbReference type="InterPro" id="IPR001304">
    <property type="entry name" value="C-type_lectin-like"/>
</dbReference>
<dbReference type="OrthoDB" id="6337382at2759"/>
<evidence type="ECO:0000313" key="5">
    <source>
        <dbReference type="EMBL" id="KAI1242134.1"/>
    </source>
</evidence>
<dbReference type="InterPro" id="IPR050111">
    <property type="entry name" value="C-type_lectin/snaclec_domain"/>
</dbReference>
<evidence type="ECO:0000313" key="6">
    <source>
        <dbReference type="Proteomes" id="UP000618051"/>
    </source>
</evidence>
<gene>
    <name evidence="5" type="ORF">IHE44_0005651</name>
    <name evidence="4" type="ORF">IHE44_007395</name>
</gene>
<reference evidence="5 6" key="2">
    <citation type="journal article" date="2021" name="J. Hered.">
        <title>Feather Gene Expression Elucidates the Developmental Basis of Plumage Iridescence in African Starlings.</title>
        <authorList>
            <person name="Rubenstein D.R."/>
            <person name="Corvelo A."/>
            <person name="MacManes M.D."/>
            <person name="Maia R."/>
            <person name="Narzisi G."/>
            <person name="Rousaki A."/>
            <person name="Vandenabeele P."/>
            <person name="Shawkey M.D."/>
            <person name="Solomon J."/>
        </authorList>
    </citation>
    <scope>NUCLEOTIDE SEQUENCE [LARGE SCALE GENOMIC DNA]</scope>
    <source>
        <strain evidence="5">SS15</strain>
    </source>
</reference>
<dbReference type="PANTHER" id="PTHR22803">
    <property type="entry name" value="MANNOSE, PHOSPHOLIPASE, LECTIN RECEPTOR RELATED"/>
    <property type="match status" value="1"/>
</dbReference>
<feature type="non-terminal residue" evidence="4">
    <location>
        <position position="480"/>
    </location>
</feature>
<protein>
    <submittedName>
        <fullName evidence="4">C-type lectin domain family 4 member D</fullName>
    </submittedName>
</protein>
<dbReference type="SMART" id="SM00034">
    <property type="entry name" value="CLECT"/>
    <property type="match status" value="1"/>
</dbReference>
<feature type="non-terminal residue" evidence="4">
    <location>
        <position position="1"/>
    </location>
</feature>
<dbReference type="InterPro" id="IPR033989">
    <property type="entry name" value="CD209-like_CTLD"/>
</dbReference>
<reference evidence="5" key="3">
    <citation type="submission" date="2022-01" db="EMBL/GenBank/DDBJ databases">
        <authorList>
            <person name="Rubenstein D.R."/>
        </authorList>
    </citation>
    <scope>NUCLEOTIDE SEQUENCE</scope>
    <source>
        <strain evidence="5">SS15</strain>
        <tissue evidence="5">Liver</tissue>
    </source>
</reference>
<dbReference type="Proteomes" id="UP000618051">
    <property type="component" value="Unassembled WGS sequence"/>
</dbReference>
<dbReference type="GO" id="GO:0030246">
    <property type="term" value="F:carbohydrate binding"/>
    <property type="evidence" value="ECO:0007669"/>
    <property type="project" value="UniProtKB-KW"/>
</dbReference>
<name>A0A835NH31_9PASS</name>
<dbReference type="SUPFAM" id="SSF56436">
    <property type="entry name" value="C-type lectin-like"/>
    <property type="match status" value="1"/>
</dbReference>
<dbReference type="EMBL" id="JADDUC010000276">
    <property type="protein sequence ID" value="KAG0114644.1"/>
    <property type="molecule type" value="Genomic_DNA"/>
</dbReference>
<reference evidence="4" key="1">
    <citation type="submission" date="2020-10" db="EMBL/GenBank/DDBJ databases">
        <title>Feather gene expression reveals the developmental basis of iridescence in African starlings.</title>
        <authorList>
            <person name="Rubenstein D.R."/>
        </authorList>
    </citation>
    <scope>NUCLEOTIDE SEQUENCE</scope>
    <source>
        <strain evidence="4">SS15</strain>
        <tissue evidence="4">Liver</tissue>
    </source>
</reference>
<keyword evidence="6" id="KW-1185">Reference proteome</keyword>
<feature type="compositionally biased region" description="Basic and acidic residues" evidence="2">
    <location>
        <begin position="226"/>
        <end position="292"/>
    </location>
</feature>
<dbReference type="CDD" id="cd03590">
    <property type="entry name" value="CLECT_DC-SIGN_like"/>
    <property type="match status" value="1"/>
</dbReference>
<dbReference type="EMBL" id="JADDUC020000002">
    <property type="protein sequence ID" value="KAI1242134.1"/>
    <property type="molecule type" value="Genomic_DNA"/>
</dbReference>
<dbReference type="InterPro" id="IPR016186">
    <property type="entry name" value="C-type_lectin-like/link_sf"/>
</dbReference>
<feature type="region of interest" description="Disordered" evidence="2">
    <location>
        <begin position="224"/>
        <end position="292"/>
    </location>
</feature>
<dbReference type="AlphaFoldDB" id="A0A835NH31"/>
<accession>A0A835NH31</accession>
<evidence type="ECO:0000256" key="2">
    <source>
        <dbReference type="SAM" id="MobiDB-lite"/>
    </source>
</evidence>
<evidence type="ECO:0000313" key="4">
    <source>
        <dbReference type="EMBL" id="KAG0114644.1"/>
    </source>
</evidence>
<dbReference type="Pfam" id="PF00059">
    <property type="entry name" value="Lectin_C"/>
    <property type="match status" value="1"/>
</dbReference>
<evidence type="ECO:0000259" key="3">
    <source>
        <dbReference type="PROSITE" id="PS50041"/>
    </source>
</evidence>
<organism evidence="4">
    <name type="scientific">Lamprotornis superbus</name>
    <dbReference type="NCBI Taxonomy" id="245042"/>
    <lineage>
        <taxon>Eukaryota</taxon>
        <taxon>Metazoa</taxon>
        <taxon>Chordata</taxon>
        <taxon>Craniata</taxon>
        <taxon>Vertebrata</taxon>
        <taxon>Euteleostomi</taxon>
        <taxon>Archelosauria</taxon>
        <taxon>Archosauria</taxon>
        <taxon>Dinosauria</taxon>
        <taxon>Saurischia</taxon>
        <taxon>Theropoda</taxon>
        <taxon>Coelurosauria</taxon>
        <taxon>Aves</taxon>
        <taxon>Neognathae</taxon>
        <taxon>Neoaves</taxon>
        <taxon>Telluraves</taxon>
        <taxon>Australaves</taxon>
        <taxon>Passeriformes</taxon>
        <taxon>Sturnidae</taxon>
        <taxon>Lamprotornis</taxon>
    </lineage>
</organism>
<feature type="domain" description="C-type lectin" evidence="3">
    <location>
        <begin position="14"/>
        <end position="117"/>
    </location>
</feature>